<name>A0ABP0A7Y0_PIPNA</name>
<organism evidence="1 2">
    <name type="scientific">Pipistrellus nathusii</name>
    <name type="common">Nathusius' pipistrelle</name>
    <dbReference type="NCBI Taxonomy" id="59473"/>
    <lineage>
        <taxon>Eukaryota</taxon>
        <taxon>Metazoa</taxon>
        <taxon>Chordata</taxon>
        <taxon>Craniata</taxon>
        <taxon>Vertebrata</taxon>
        <taxon>Euteleostomi</taxon>
        <taxon>Mammalia</taxon>
        <taxon>Eutheria</taxon>
        <taxon>Laurasiatheria</taxon>
        <taxon>Chiroptera</taxon>
        <taxon>Yangochiroptera</taxon>
        <taxon>Vespertilionidae</taxon>
        <taxon>Pipistrellus</taxon>
    </lineage>
</organism>
<gene>
    <name evidence="1" type="ORF">MPIPNATIZW_LOCUS14904</name>
</gene>
<reference evidence="1" key="1">
    <citation type="submission" date="2023-12" db="EMBL/GenBank/DDBJ databases">
        <authorList>
            <person name="Brown T."/>
        </authorList>
    </citation>
    <scope>NUCLEOTIDE SEQUENCE</scope>
</reference>
<sequence length="99" mass="10843">MVTLVKNASSSSKWQNGKNISIQGRLQCLLFIHKPGELQFILPVPAPISPSMGNPTDTAKQHLVLPLCSLAALPWLHYNIYHFLGIIYTSAASSISPRC</sequence>
<accession>A0ABP0A7Y0</accession>
<proteinExistence type="predicted"/>
<protein>
    <submittedName>
        <fullName evidence="1">Uncharacterized protein</fullName>
    </submittedName>
</protein>
<keyword evidence="2" id="KW-1185">Reference proteome</keyword>
<evidence type="ECO:0000313" key="2">
    <source>
        <dbReference type="Proteomes" id="UP001314169"/>
    </source>
</evidence>
<dbReference type="Proteomes" id="UP001314169">
    <property type="component" value="Chromosome 6"/>
</dbReference>
<dbReference type="EMBL" id="OY882863">
    <property type="protein sequence ID" value="CAK6446598.1"/>
    <property type="molecule type" value="Genomic_DNA"/>
</dbReference>
<evidence type="ECO:0000313" key="1">
    <source>
        <dbReference type="EMBL" id="CAK6446598.1"/>
    </source>
</evidence>